<protein>
    <submittedName>
        <fullName evidence="2">Glycerophosphodiester phosphodiesterase</fullName>
    </submittedName>
</protein>
<comment type="caution">
    <text evidence="2">The sequence shown here is derived from an EMBL/GenBank/DDBJ whole genome shotgun (WGS) entry which is preliminary data.</text>
</comment>
<organism evidence="2 3">
    <name type="scientific">Georgenia alba</name>
    <dbReference type="NCBI Taxonomy" id="2233858"/>
    <lineage>
        <taxon>Bacteria</taxon>
        <taxon>Bacillati</taxon>
        <taxon>Actinomycetota</taxon>
        <taxon>Actinomycetes</taxon>
        <taxon>Micrococcales</taxon>
        <taxon>Bogoriellaceae</taxon>
        <taxon>Georgenia</taxon>
    </lineage>
</organism>
<dbReference type="EMBL" id="JBHTCQ010000003">
    <property type="protein sequence ID" value="MFC7406325.1"/>
    <property type="molecule type" value="Genomic_DNA"/>
</dbReference>
<dbReference type="InterPro" id="IPR030395">
    <property type="entry name" value="GP_PDE_dom"/>
</dbReference>
<keyword evidence="3" id="KW-1185">Reference proteome</keyword>
<dbReference type="InterPro" id="IPR017946">
    <property type="entry name" value="PLC-like_Pdiesterase_TIM-brl"/>
</dbReference>
<dbReference type="PANTHER" id="PTHR43805:SF1">
    <property type="entry name" value="GP-PDE DOMAIN-CONTAINING PROTEIN"/>
    <property type="match status" value="1"/>
</dbReference>
<name>A0ABW2Q9X7_9MICO</name>
<dbReference type="CDD" id="cd08561">
    <property type="entry name" value="GDPD_cytoplasmic_ScUgpQ2_like"/>
    <property type="match status" value="1"/>
</dbReference>
<proteinExistence type="predicted"/>
<dbReference type="Proteomes" id="UP001596455">
    <property type="component" value="Unassembled WGS sequence"/>
</dbReference>
<reference evidence="3" key="1">
    <citation type="journal article" date="2019" name="Int. J. Syst. Evol. Microbiol.">
        <title>The Global Catalogue of Microorganisms (GCM) 10K type strain sequencing project: providing services to taxonomists for standard genome sequencing and annotation.</title>
        <authorList>
            <consortium name="The Broad Institute Genomics Platform"/>
            <consortium name="The Broad Institute Genome Sequencing Center for Infectious Disease"/>
            <person name="Wu L."/>
            <person name="Ma J."/>
        </authorList>
    </citation>
    <scope>NUCLEOTIDE SEQUENCE [LARGE SCALE GENOMIC DNA]</scope>
    <source>
        <strain evidence="3">JCM 1490</strain>
    </source>
</reference>
<gene>
    <name evidence="2" type="ORF">ACFQQL_14500</name>
</gene>
<evidence type="ECO:0000313" key="2">
    <source>
        <dbReference type="EMBL" id="MFC7406325.1"/>
    </source>
</evidence>
<dbReference type="RefSeq" id="WP_382395628.1">
    <property type="nucleotide sequence ID" value="NZ_JBHTCQ010000003.1"/>
</dbReference>
<feature type="domain" description="GP-PDE" evidence="1">
    <location>
        <begin position="10"/>
        <end position="249"/>
    </location>
</feature>
<dbReference type="PROSITE" id="PS51704">
    <property type="entry name" value="GP_PDE"/>
    <property type="match status" value="1"/>
</dbReference>
<dbReference type="Gene3D" id="3.20.20.190">
    <property type="entry name" value="Phosphatidylinositol (PI) phosphodiesterase"/>
    <property type="match status" value="1"/>
</dbReference>
<dbReference type="PANTHER" id="PTHR43805">
    <property type="entry name" value="GLYCEROPHOSPHORYL DIESTER PHOSPHODIESTERASE"/>
    <property type="match status" value="1"/>
</dbReference>
<evidence type="ECO:0000259" key="1">
    <source>
        <dbReference type="PROSITE" id="PS51704"/>
    </source>
</evidence>
<accession>A0ABW2Q9X7</accession>
<dbReference type="Pfam" id="PF03009">
    <property type="entry name" value="GDPD"/>
    <property type="match status" value="1"/>
</dbReference>
<dbReference type="SUPFAM" id="SSF51695">
    <property type="entry name" value="PLC-like phosphodiesterases"/>
    <property type="match status" value="1"/>
</dbReference>
<evidence type="ECO:0000313" key="3">
    <source>
        <dbReference type="Proteomes" id="UP001596455"/>
    </source>
</evidence>
<sequence length="256" mass="27453">MSTYLAGEGPVAIAHRGGSLEAPENSRAAVEHTLALGLRYFETDVRTTRDGVAVLFHDPTVERVTGTSGAVEHLSWEELSRLRDASGSPPLRLEELLGDYPDLRVNIDAKDEASIAPVVAALHATRALDRVCVTSFDDARVHVLRTALGPQVATGLGRRGVARLLAASRLPARAARTVAAESLHAACVQVPPTYLGLPVVTGPFVETAHRLGLAVHVWTIDEPAEMRRLLDLGVDGLVTDRPSVLKTVLDSRGPWH</sequence>